<dbReference type="Proteomes" id="UP000017184">
    <property type="component" value="Chromosome"/>
</dbReference>
<evidence type="ECO:0000313" key="1">
    <source>
        <dbReference type="EMBL" id="AGX88293.1"/>
    </source>
</evidence>
<evidence type="ECO:0000313" key="2">
    <source>
        <dbReference type="Proteomes" id="UP000017184"/>
    </source>
</evidence>
<reference evidence="1 2" key="1">
    <citation type="journal article" date="2013" name="Genome Biol.">
        <title>Genomic analysis reveals key aspects of prokaryotic symbiosis in the phototrophic consortium "Chlorochromatium aggregatum".</title>
        <authorList>
            <person name="Liu Z."/>
            <person name="Muller J."/>
            <person name="Li T."/>
            <person name="Alvey R.M."/>
            <person name="Vogl K."/>
            <person name="Frigaard N.U."/>
            <person name="Rockwell N.C."/>
            <person name="Boyd E.S."/>
            <person name="Tomsho L.P."/>
            <person name="Schuster S.C."/>
            <person name="Henke P."/>
            <person name="Rohde M."/>
            <person name="Overmann J."/>
            <person name="Bryant D.A."/>
        </authorList>
    </citation>
    <scope>NUCLEOTIDE SEQUENCE [LARGE SCALE GENOMIC DNA]</scope>
    <source>
        <strain evidence="1">CR</strain>
    </source>
</reference>
<accession>U5NDH6</accession>
<dbReference type="SUPFAM" id="SSF89447">
    <property type="entry name" value="AbrB/MazE/MraZ-like"/>
    <property type="match status" value="1"/>
</dbReference>
<dbReference type="KEGG" id="cbx:Cenrod_2226"/>
<organism evidence="1 2">
    <name type="scientific">Candidatus Symbiobacter mobilis CR</name>
    <dbReference type="NCBI Taxonomy" id="946483"/>
    <lineage>
        <taxon>Bacteria</taxon>
        <taxon>Pseudomonadati</taxon>
        <taxon>Pseudomonadota</taxon>
        <taxon>Betaproteobacteria</taxon>
        <taxon>Burkholderiales</taxon>
        <taxon>Comamonadaceae</taxon>
    </lineage>
</organism>
<dbReference type="RefSeq" id="WP_022775636.1">
    <property type="nucleotide sequence ID" value="NC_022576.1"/>
</dbReference>
<dbReference type="PATRIC" id="fig|946483.4.peg.2245"/>
<proteinExistence type="predicted"/>
<sequence length="81" mass="8505">MTTLTVTARGQITLRRELLQFLGIAPGQQLDVHKLGNGVLALQALGPRGLEAFVGCLPPPDKALSVEEMNAVIANGWAGQA</sequence>
<name>U5NDH6_9BURK</name>
<dbReference type="InterPro" id="IPR037914">
    <property type="entry name" value="SpoVT-AbrB_sf"/>
</dbReference>
<dbReference type="OrthoDB" id="9811597at2"/>
<protein>
    <submittedName>
        <fullName evidence="1">Transcriptional regulator-like protein</fullName>
    </submittedName>
</protein>
<dbReference type="HOGENOM" id="CLU_158484_2_1_4"/>
<dbReference type="eggNOG" id="COG2002">
    <property type="taxonomic scope" value="Bacteria"/>
</dbReference>
<keyword evidence="2" id="KW-1185">Reference proteome</keyword>
<dbReference type="STRING" id="946483.Cenrod_2226"/>
<gene>
    <name evidence="1" type="ORF">Cenrod_2226</name>
</gene>
<dbReference type="EMBL" id="CP004885">
    <property type="protein sequence ID" value="AGX88293.1"/>
    <property type="molecule type" value="Genomic_DNA"/>
</dbReference>
<dbReference type="AlphaFoldDB" id="U5NDH6"/>